<name>A0A2R6RBP1_9APHY</name>
<reference evidence="2 3" key="1">
    <citation type="submission" date="2018-02" db="EMBL/GenBank/DDBJ databases">
        <title>Genome sequence of the basidiomycete white-rot fungus Phlebia centrifuga.</title>
        <authorList>
            <person name="Granchi Z."/>
            <person name="Peng M."/>
            <person name="de Vries R.P."/>
            <person name="Hilden K."/>
            <person name="Makela M.R."/>
            <person name="Grigoriev I."/>
            <person name="Riley R."/>
        </authorList>
    </citation>
    <scope>NUCLEOTIDE SEQUENCE [LARGE SCALE GENOMIC DNA]</scope>
    <source>
        <strain evidence="2 3">FBCC195</strain>
    </source>
</reference>
<feature type="compositionally biased region" description="Polar residues" evidence="1">
    <location>
        <begin position="250"/>
        <end position="261"/>
    </location>
</feature>
<dbReference type="AlphaFoldDB" id="A0A2R6RBP1"/>
<accession>A0A2R6RBP1</accession>
<evidence type="ECO:0000313" key="3">
    <source>
        <dbReference type="Proteomes" id="UP000186601"/>
    </source>
</evidence>
<keyword evidence="3" id="KW-1185">Reference proteome</keyword>
<dbReference type="SUPFAM" id="SSF54427">
    <property type="entry name" value="NTF2-like"/>
    <property type="match status" value="1"/>
</dbReference>
<feature type="compositionally biased region" description="Polar residues" evidence="1">
    <location>
        <begin position="87"/>
        <end position="106"/>
    </location>
</feature>
<feature type="compositionally biased region" description="Low complexity" evidence="1">
    <location>
        <begin position="115"/>
        <end position="127"/>
    </location>
</feature>
<feature type="region of interest" description="Disordered" evidence="1">
    <location>
        <begin position="85"/>
        <end position="154"/>
    </location>
</feature>
<organism evidence="2 3">
    <name type="scientific">Hermanssonia centrifuga</name>
    <dbReference type="NCBI Taxonomy" id="98765"/>
    <lineage>
        <taxon>Eukaryota</taxon>
        <taxon>Fungi</taxon>
        <taxon>Dikarya</taxon>
        <taxon>Basidiomycota</taxon>
        <taxon>Agaricomycotina</taxon>
        <taxon>Agaricomycetes</taxon>
        <taxon>Polyporales</taxon>
        <taxon>Meruliaceae</taxon>
        <taxon>Hermanssonia</taxon>
    </lineage>
</organism>
<sequence>MVKSEPEPPCLPSSPLATRSPELLAAGTHRVHPIPPNCRQGAPGYTENRKVWMQSAAREVRSWGVTVTKVKLLSDGLVIDWERPSKETTGSDLPPLQTQHALTTTPAPVPVQSRTPSIPSTVSPTSTQAPVPITSASSSQPQSAPTTATVTNGPRPQSIFAKLLAKQKLVLAQRQNEVRLQMQEEAERQQEIEKERMRSPMPVTPPPYDDYEDYHSAFPEPPTTSSSQVSSRSPTVELRKYFPLPRSKKSTLQVASTSSQADAPLLHSSERSLRRQASSVLPTHVAKRPRVETPSKVECEKLEENALQWLSRYITTFDSDRAALASAYSQYATFSIRTLSHLAKTRRRSPVLTSPSTVNTTGVKSGTFDILSSLLELPDSFSFNAKDSEHPPTVEYDLVVAFDMIVYGTSGSGGPGVMLVCYVDPQGTHEPKDKDGGRWVCEMQFILRQRAWDDNDAGVDGLWDLVALSHQMTLRRIPAHTEWNWT</sequence>
<evidence type="ECO:0000313" key="2">
    <source>
        <dbReference type="EMBL" id="PSS25953.1"/>
    </source>
</evidence>
<evidence type="ECO:0000256" key="1">
    <source>
        <dbReference type="SAM" id="MobiDB-lite"/>
    </source>
</evidence>
<protein>
    <submittedName>
        <fullName evidence="2">Uncharacterized protein</fullName>
    </submittedName>
</protein>
<proteinExistence type="predicted"/>
<feature type="compositionally biased region" description="Basic and acidic residues" evidence="1">
    <location>
        <begin position="185"/>
        <end position="198"/>
    </location>
</feature>
<feature type="compositionally biased region" description="Low complexity" evidence="1">
    <location>
        <begin position="134"/>
        <end position="149"/>
    </location>
</feature>
<dbReference type="EMBL" id="MLYV02000264">
    <property type="protein sequence ID" value="PSS25953.1"/>
    <property type="molecule type" value="Genomic_DNA"/>
</dbReference>
<dbReference type="OrthoDB" id="3265156at2759"/>
<feature type="compositionally biased region" description="Low complexity" evidence="1">
    <location>
        <begin position="223"/>
        <end position="235"/>
    </location>
</feature>
<feature type="region of interest" description="Disordered" evidence="1">
    <location>
        <begin position="183"/>
        <end position="235"/>
    </location>
</feature>
<feature type="region of interest" description="Disordered" evidence="1">
    <location>
        <begin position="249"/>
        <end position="280"/>
    </location>
</feature>
<feature type="region of interest" description="Disordered" evidence="1">
    <location>
        <begin position="1"/>
        <end position="21"/>
    </location>
</feature>
<dbReference type="Gene3D" id="3.10.450.50">
    <property type="match status" value="1"/>
</dbReference>
<dbReference type="Proteomes" id="UP000186601">
    <property type="component" value="Unassembled WGS sequence"/>
</dbReference>
<comment type="caution">
    <text evidence="2">The sequence shown here is derived from an EMBL/GenBank/DDBJ whole genome shotgun (WGS) entry which is preliminary data.</text>
</comment>
<dbReference type="InterPro" id="IPR032710">
    <property type="entry name" value="NTF2-like_dom_sf"/>
</dbReference>
<gene>
    <name evidence="2" type="ORF">PHLCEN_2v2978</name>
</gene>